<dbReference type="EMBL" id="JAUSVX010000011">
    <property type="protein sequence ID" value="MDQ0472331.1"/>
    <property type="molecule type" value="Genomic_DNA"/>
</dbReference>
<accession>A0ABU0JDH2</accession>
<protein>
    <submittedName>
        <fullName evidence="1">Uncharacterized protein</fullName>
    </submittedName>
</protein>
<comment type="caution">
    <text evidence="1">The sequence shown here is derived from an EMBL/GenBank/DDBJ whole genome shotgun (WGS) entry which is preliminary data.</text>
</comment>
<dbReference type="RefSeq" id="WP_307279002.1">
    <property type="nucleotide sequence ID" value="NZ_JAUSVX010000011.1"/>
</dbReference>
<sequence length="51" mass="6159">MQPRLRALSERDLTVSPDFTIARPLARKIWVFRWNFALDKPKWIGEFQQND</sequence>
<dbReference type="Proteomes" id="UP001242480">
    <property type="component" value="Unassembled WGS sequence"/>
</dbReference>
<proteinExistence type="predicted"/>
<evidence type="ECO:0000313" key="2">
    <source>
        <dbReference type="Proteomes" id="UP001242480"/>
    </source>
</evidence>
<reference evidence="1 2" key="1">
    <citation type="submission" date="2023-07" db="EMBL/GenBank/DDBJ databases">
        <title>Genomic Encyclopedia of Type Strains, Phase IV (KMG-IV): sequencing the most valuable type-strain genomes for metagenomic binning, comparative biology and taxonomic classification.</title>
        <authorList>
            <person name="Goeker M."/>
        </authorList>
    </citation>
    <scope>NUCLEOTIDE SEQUENCE [LARGE SCALE GENOMIC DNA]</scope>
    <source>
        <strain evidence="1 2">DSM 19619</strain>
    </source>
</reference>
<name>A0ABU0JDH2_9HYPH</name>
<gene>
    <name evidence="1" type="ORF">QO011_005360</name>
</gene>
<organism evidence="1 2">
    <name type="scientific">Labrys wisconsinensis</name>
    <dbReference type="NCBI Taxonomy" id="425677"/>
    <lineage>
        <taxon>Bacteria</taxon>
        <taxon>Pseudomonadati</taxon>
        <taxon>Pseudomonadota</taxon>
        <taxon>Alphaproteobacteria</taxon>
        <taxon>Hyphomicrobiales</taxon>
        <taxon>Xanthobacteraceae</taxon>
        <taxon>Labrys</taxon>
    </lineage>
</organism>
<evidence type="ECO:0000313" key="1">
    <source>
        <dbReference type="EMBL" id="MDQ0472331.1"/>
    </source>
</evidence>
<keyword evidence="2" id="KW-1185">Reference proteome</keyword>